<dbReference type="GO" id="GO:0008610">
    <property type="term" value="P:lipid biosynthetic process"/>
    <property type="evidence" value="ECO:0007669"/>
    <property type="project" value="UniProtKB-ARBA"/>
</dbReference>
<dbReference type="Pfam" id="PF13193">
    <property type="entry name" value="AMP-binding_C"/>
    <property type="match status" value="1"/>
</dbReference>
<dbReference type="AlphaFoldDB" id="A0A2J7Z3D9"/>
<dbReference type="EMBL" id="LJIW01000001">
    <property type="protein sequence ID" value="PNG94795.1"/>
    <property type="molecule type" value="Genomic_DNA"/>
</dbReference>
<dbReference type="InterPro" id="IPR036736">
    <property type="entry name" value="ACP-like_sf"/>
</dbReference>
<gene>
    <name evidence="6" type="ORF">SMF913_10820</name>
</gene>
<dbReference type="PANTHER" id="PTHR45527:SF1">
    <property type="entry name" value="FATTY ACID SYNTHASE"/>
    <property type="match status" value="1"/>
</dbReference>
<organism evidence="6 7">
    <name type="scientific">Streptomyces malaysiensis</name>
    <dbReference type="NCBI Taxonomy" id="92644"/>
    <lineage>
        <taxon>Bacteria</taxon>
        <taxon>Bacillati</taxon>
        <taxon>Actinomycetota</taxon>
        <taxon>Actinomycetes</taxon>
        <taxon>Kitasatosporales</taxon>
        <taxon>Streptomycetaceae</taxon>
        <taxon>Streptomyces</taxon>
        <taxon>Streptomyces violaceusniger group</taxon>
    </lineage>
</organism>
<dbReference type="SMART" id="SM00823">
    <property type="entry name" value="PKS_PP"/>
    <property type="match status" value="1"/>
</dbReference>
<dbReference type="Gene3D" id="3.40.50.12780">
    <property type="entry name" value="N-terminal domain of ligase-like"/>
    <property type="match status" value="1"/>
</dbReference>
<dbReference type="Proteomes" id="UP000236520">
    <property type="component" value="Unassembled WGS sequence"/>
</dbReference>
<dbReference type="GO" id="GO:0031177">
    <property type="term" value="F:phosphopantetheine binding"/>
    <property type="evidence" value="ECO:0007669"/>
    <property type="project" value="InterPro"/>
</dbReference>
<dbReference type="InterPro" id="IPR023213">
    <property type="entry name" value="CAT-like_dom_sf"/>
</dbReference>
<dbReference type="InterPro" id="IPR025110">
    <property type="entry name" value="AMP-bd_C"/>
</dbReference>
<dbReference type="InterPro" id="IPR020845">
    <property type="entry name" value="AMP-binding_CS"/>
</dbReference>
<feature type="compositionally biased region" description="Basic and acidic residues" evidence="4">
    <location>
        <begin position="1094"/>
        <end position="1104"/>
    </location>
</feature>
<dbReference type="InterPro" id="IPR010071">
    <property type="entry name" value="AA_adenyl_dom"/>
</dbReference>
<keyword evidence="7" id="KW-1185">Reference proteome</keyword>
<evidence type="ECO:0000259" key="5">
    <source>
        <dbReference type="PROSITE" id="PS50075"/>
    </source>
</evidence>
<dbReference type="SUPFAM" id="SSF56801">
    <property type="entry name" value="Acetyl-CoA synthetase-like"/>
    <property type="match status" value="1"/>
</dbReference>
<evidence type="ECO:0000256" key="3">
    <source>
        <dbReference type="ARBA" id="ARBA00022553"/>
    </source>
</evidence>
<dbReference type="PROSITE" id="PS00012">
    <property type="entry name" value="PHOSPHOPANTETHEINE"/>
    <property type="match status" value="1"/>
</dbReference>
<feature type="domain" description="Carrier" evidence="5">
    <location>
        <begin position="1011"/>
        <end position="1086"/>
    </location>
</feature>
<dbReference type="FunFam" id="3.40.50.980:FF:000001">
    <property type="entry name" value="Non-ribosomal peptide synthetase"/>
    <property type="match status" value="1"/>
</dbReference>
<evidence type="ECO:0000256" key="4">
    <source>
        <dbReference type="SAM" id="MobiDB-lite"/>
    </source>
</evidence>
<dbReference type="Gene3D" id="3.30.559.10">
    <property type="entry name" value="Chloramphenicol acetyltransferase-like domain"/>
    <property type="match status" value="1"/>
</dbReference>
<dbReference type="Pfam" id="PF00668">
    <property type="entry name" value="Condensation"/>
    <property type="match status" value="1"/>
</dbReference>
<dbReference type="InterPro" id="IPR006162">
    <property type="entry name" value="Ppantetheine_attach_site"/>
</dbReference>
<dbReference type="Gene3D" id="3.30.559.30">
    <property type="entry name" value="Nonribosomal peptide synthetase, condensation domain"/>
    <property type="match status" value="1"/>
</dbReference>
<dbReference type="PROSITE" id="PS00455">
    <property type="entry name" value="AMP_BINDING"/>
    <property type="match status" value="1"/>
</dbReference>
<keyword evidence="2" id="KW-0596">Phosphopantetheine</keyword>
<dbReference type="Gene3D" id="3.40.50.1820">
    <property type="entry name" value="alpha/beta hydrolase"/>
    <property type="match status" value="1"/>
</dbReference>
<dbReference type="GO" id="GO:0043041">
    <property type="term" value="P:amino acid activation for nonribosomal peptide biosynthetic process"/>
    <property type="evidence" value="ECO:0007669"/>
    <property type="project" value="TreeGrafter"/>
</dbReference>
<dbReference type="NCBIfam" id="TIGR01733">
    <property type="entry name" value="AA-adenyl-dom"/>
    <property type="match status" value="1"/>
</dbReference>
<feature type="compositionally biased region" description="Low complexity" evidence="4">
    <location>
        <begin position="596"/>
        <end position="607"/>
    </location>
</feature>
<dbReference type="InterPro" id="IPR001242">
    <property type="entry name" value="Condensation_dom"/>
</dbReference>
<feature type="compositionally biased region" description="Basic and acidic residues" evidence="4">
    <location>
        <begin position="922"/>
        <end position="931"/>
    </location>
</feature>
<feature type="region of interest" description="Disordered" evidence="4">
    <location>
        <begin position="214"/>
        <end position="237"/>
    </location>
</feature>
<evidence type="ECO:0000313" key="7">
    <source>
        <dbReference type="Proteomes" id="UP000236520"/>
    </source>
</evidence>
<dbReference type="GO" id="GO:0044550">
    <property type="term" value="P:secondary metabolite biosynthetic process"/>
    <property type="evidence" value="ECO:0007669"/>
    <property type="project" value="TreeGrafter"/>
</dbReference>
<feature type="region of interest" description="Disordered" evidence="4">
    <location>
        <begin position="1091"/>
        <end position="1136"/>
    </location>
</feature>
<dbReference type="RefSeq" id="WP_102933444.1">
    <property type="nucleotide sequence ID" value="NZ_LJIW01000001.1"/>
</dbReference>
<protein>
    <recommendedName>
        <fullName evidence="5">Carrier domain-containing protein</fullName>
    </recommendedName>
</protein>
<comment type="caution">
    <text evidence="6">The sequence shown here is derived from an EMBL/GenBank/DDBJ whole genome shotgun (WGS) entry which is preliminary data.</text>
</comment>
<feature type="region of interest" description="Disordered" evidence="4">
    <location>
        <begin position="919"/>
        <end position="954"/>
    </location>
</feature>
<feature type="region of interest" description="Disordered" evidence="4">
    <location>
        <begin position="578"/>
        <end position="607"/>
    </location>
</feature>
<dbReference type="GO" id="GO:0003824">
    <property type="term" value="F:catalytic activity"/>
    <property type="evidence" value="ECO:0007669"/>
    <property type="project" value="InterPro"/>
</dbReference>
<accession>A0A2J7Z3D9</accession>
<evidence type="ECO:0000256" key="1">
    <source>
        <dbReference type="ARBA" id="ARBA00001957"/>
    </source>
</evidence>
<dbReference type="SUPFAM" id="SSF52777">
    <property type="entry name" value="CoA-dependent acyltransferases"/>
    <property type="match status" value="2"/>
</dbReference>
<dbReference type="InterPro" id="IPR000873">
    <property type="entry name" value="AMP-dep_synth/lig_dom"/>
</dbReference>
<sequence>MNDPTTAGIEDIYPLTPLQSGMLYHSLRAEEPGAYTEQFVFVCRAEPPARRPRADTLGAAWQTVVARHPVLRTGFVWAEVETPVQVVASSCVLPVEERDLTGLGPEEAEAGVEEFLAADRARGFDLARPPLTRLALLHARDRTYLVWTVHHLVIDGWSMPKILAEVGAVHRAGGDAALPEVRPFRHYVDWLDRQDDEAATRFWKDRLGTLPPADRLTLRPGAERERRGRAAAGSAEHELPAELSATVRGAARGARVSLSTWFQAAWAVVLSHIGPGPQVFGVTVASRPPDLPGADGVIGPCVNTVVQRLDVTGGGTLRDWLRHIQRGQTAALPHQHLGLPEVRRVCGAGGETPLFESIVAFENYPDQGTFLDLGPGTSVELWRYVEDTTYPLTVVVLPGEPALGLRLFYDPGRFGAEEIRTVLGRVEAAVTAMARGLDAPVSAVRAASAHPSLVRGADRDHVPDGPSALAGMSLHRIVEEQAARTPGAPAVDDRGRVCDYAELDAGAARLAGRLRALGTGRDTVVALLLRRTTRALVSILGVLKAGAAYLALDPDHPDERLEFLLTDSRAAVLITEEGTHGRLPGAGPPRLRADESAAGAPAPSAESGPDDLCYVTYTSGSTGRPKGVAMRHGVMAGMLDWELAGGSVPAPARTLAQVSFTFDVSAQEIFTTWGSGGCLVLADEDDRTDFERLVALARDREAQRWYMSPVALRHVAEAAARTGVRLPRLREIMTAGEPLEVTDAVRELLTGPEAHVRLENQYGSSECQVVSSLRLTGDPRTFPRRPGIGSPIDGVDLYVLDEEWRPVPVGVPGMICVGGAAVPRGYLGRPGTTAERLLPDPFSRWPGSRMYATGDLGVLHADGTLECLGRADDQVKIRGHRVEPGEVRAALRGLPGVRDAAVVVRDTAGEHRLIGYVVPEDGAARPEDGPRPENGVRPGDGVPPEADVPPEDTAAEEARLRAALREKLPAPFVPWRIVRLPALPLTTSGKVDRSALPAPGEPPRGAVAGTPGERPAMEAMLRLWEDVLPADRVEPDADFLALGGESLLAIRLTGRIRNVFPVGLGVSRLLKERTPRALLAEVDAELGGPAASDRAARTYLRDRSATSAAPEPRPAAPPRNVTRTSEDIPVPTGERP</sequence>
<keyword evidence="3" id="KW-0597">Phosphoprotein</keyword>
<dbReference type="InterPro" id="IPR009081">
    <property type="entry name" value="PP-bd_ACP"/>
</dbReference>
<dbReference type="PANTHER" id="PTHR45527">
    <property type="entry name" value="NONRIBOSOMAL PEPTIDE SYNTHETASE"/>
    <property type="match status" value="1"/>
</dbReference>
<reference evidence="6 7" key="1">
    <citation type="submission" date="2015-09" db="EMBL/GenBank/DDBJ databases">
        <title>Genome sequence, genome mining and natural product profiling of a biocontrol bacterium Streptomyces malaysiensis F913.</title>
        <authorList>
            <person name="Xu Y."/>
            <person name="Wei J."/>
            <person name="Xie J."/>
            <person name="Li T."/>
            <person name="Zhou Z."/>
        </authorList>
    </citation>
    <scope>NUCLEOTIDE SEQUENCE [LARGE SCALE GENOMIC DNA]</scope>
    <source>
        <strain evidence="6 7">F913</strain>
    </source>
</reference>
<dbReference type="PROSITE" id="PS50075">
    <property type="entry name" value="CARRIER"/>
    <property type="match status" value="1"/>
</dbReference>
<proteinExistence type="predicted"/>
<evidence type="ECO:0000256" key="2">
    <source>
        <dbReference type="ARBA" id="ARBA00022450"/>
    </source>
</evidence>
<dbReference type="InterPro" id="IPR045851">
    <property type="entry name" value="AMP-bd_C_sf"/>
</dbReference>
<dbReference type="Pfam" id="PF00501">
    <property type="entry name" value="AMP-binding"/>
    <property type="match status" value="1"/>
</dbReference>
<dbReference type="GO" id="GO:0017000">
    <property type="term" value="P:antibiotic biosynthetic process"/>
    <property type="evidence" value="ECO:0007669"/>
    <property type="project" value="UniProtKB-ARBA"/>
</dbReference>
<dbReference type="InterPro" id="IPR020806">
    <property type="entry name" value="PKS_PP-bd"/>
</dbReference>
<dbReference type="Gene3D" id="3.30.300.30">
    <property type="match status" value="1"/>
</dbReference>
<feature type="region of interest" description="Disordered" evidence="4">
    <location>
        <begin position="991"/>
        <end position="1012"/>
    </location>
</feature>
<evidence type="ECO:0000313" key="6">
    <source>
        <dbReference type="EMBL" id="PNG94795.1"/>
    </source>
</evidence>
<dbReference type="SUPFAM" id="SSF47336">
    <property type="entry name" value="ACP-like"/>
    <property type="match status" value="1"/>
</dbReference>
<name>A0A2J7Z3D9_STRMQ</name>
<dbReference type="Pfam" id="PF00550">
    <property type="entry name" value="PP-binding"/>
    <property type="match status" value="1"/>
</dbReference>
<comment type="cofactor">
    <cofactor evidence="1">
        <name>pantetheine 4'-phosphate</name>
        <dbReference type="ChEBI" id="CHEBI:47942"/>
    </cofactor>
</comment>
<dbReference type="InterPro" id="IPR042099">
    <property type="entry name" value="ANL_N_sf"/>
</dbReference>
<dbReference type="InterPro" id="IPR029058">
    <property type="entry name" value="AB_hydrolase_fold"/>
</dbReference>
<dbReference type="GO" id="GO:0005737">
    <property type="term" value="C:cytoplasm"/>
    <property type="evidence" value="ECO:0007669"/>
    <property type="project" value="TreeGrafter"/>
</dbReference>